<feature type="region of interest" description="Disordered" evidence="4">
    <location>
        <begin position="611"/>
        <end position="636"/>
    </location>
</feature>
<comment type="caution">
    <text evidence="5">The sequence shown here is derived from an EMBL/GenBank/DDBJ whole genome shotgun (WGS) entry which is preliminary data.</text>
</comment>
<evidence type="ECO:0000256" key="3">
    <source>
        <dbReference type="ARBA" id="ARBA00023242"/>
    </source>
</evidence>
<dbReference type="GO" id="GO:0019237">
    <property type="term" value="F:centromeric DNA binding"/>
    <property type="evidence" value="ECO:0007669"/>
    <property type="project" value="InterPro"/>
</dbReference>
<dbReference type="AlphaFoldDB" id="A0A8S0STG3"/>
<gene>
    <name evidence="5" type="ORF">OLEA9_A085927</name>
</gene>
<evidence type="ECO:0000313" key="5">
    <source>
        <dbReference type="EMBL" id="CAA2994665.1"/>
    </source>
</evidence>
<dbReference type="OrthoDB" id="1939643at2759"/>
<organism evidence="5 6">
    <name type="scientific">Olea europaea subsp. europaea</name>
    <dbReference type="NCBI Taxonomy" id="158383"/>
    <lineage>
        <taxon>Eukaryota</taxon>
        <taxon>Viridiplantae</taxon>
        <taxon>Streptophyta</taxon>
        <taxon>Embryophyta</taxon>
        <taxon>Tracheophyta</taxon>
        <taxon>Spermatophyta</taxon>
        <taxon>Magnoliopsida</taxon>
        <taxon>eudicotyledons</taxon>
        <taxon>Gunneridae</taxon>
        <taxon>Pentapetalae</taxon>
        <taxon>asterids</taxon>
        <taxon>lamiids</taxon>
        <taxon>Lamiales</taxon>
        <taxon>Oleaceae</taxon>
        <taxon>Oleeae</taxon>
        <taxon>Olea</taxon>
    </lineage>
</organism>
<dbReference type="GO" id="GO:0051315">
    <property type="term" value="P:attachment of mitotic spindle microtubules to kinetochore"/>
    <property type="evidence" value="ECO:0007669"/>
    <property type="project" value="TreeGrafter"/>
</dbReference>
<dbReference type="PANTHER" id="PTHR16684">
    <property type="entry name" value="CENTROMERE PROTEIN C"/>
    <property type="match status" value="1"/>
</dbReference>
<proteinExistence type="inferred from homology"/>
<evidence type="ECO:0000256" key="4">
    <source>
        <dbReference type="SAM" id="MobiDB-lite"/>
    </source>
</evidence>
<dbReference type="Proteomes" id="UP000594638">
    <property type="component" value="Unassembled WGS sequence"/>
</dbReference>
<feature type="region of interest" description="Disordered" evidence="4">
    <location>
        <begin position="541"/>
        <end position="562"/>
    </location>
</feature>
<dbReference type="GO" id="GO:0000776">
    <property type="term" value="C:kinetochore"/>
    <property type="evidence" value="ECO:0007669"/>
    <property type="project" value="InterPro"/>
</dbReference>
<feature type="region of interest" description="Disordered" evidence="4">
    <location>
        <begin position="17"/>
        <end position="40"/>
    </location>
</feature>
<dbReference type="GO" id="GO:0005634">
    <property type="term" value="C:nucleus"/>
    <property type="evidence" value="ECO:0007669"/>
    <property type="project" value="UniProtKB-SubCell"/>
</dbReference>
<reference evidence="5 6" key="1">
    <citation type="submission" date="2019-12" db="EMBL/GenBank/DDBJ databases">
        <authorList>
            <person name="Alioto T."/>
            <person name="Alioto T."/>
            <person name="Gomez Garrido J."/>
        </authorList>
    </citation>
    <scope>NUCLEOTIDE SEQUENCE [LARGE SCALE GENOMIC DNA]</scope>
</reference>
<comment type="subcellular location">
    <subcellularLocation>
        <location evidence="1">Nucleus</location>
    </subcellularLocation>
</comment>
<accession>A0A8S0STG3</accession>
<sequence length="777" mass="86120">MASDALISESVEPLQGLNGPSLFPRTIRASTDGPIPSDSKDLNSIHHFMKSLKELRSPEKLRNEAKRIMNGAALLGSNFANIAETVSISDAVAAKGKDKPLERRPGLALGRKRARFSLKPNVSQPLVTLEPTVNVDQLEDPDNFFDAYERLENAQKEIRKQLGDCTNNLNEYKSSTNARRRRPGILGKSYNYKHRYSTLPSENDDSLMSSQEIVEKDAVPSKNDDTLMSSQEIVEQDVLDASKHDSQQNIIEPGLSPSPSPNVDLQEVELADSTTEVGNNINHILDELLSCNNEDLDGDGALNILQERLHIKPLDIEKLCMPDPHHIGRFDVMDPEKKMPELCNKSPVIDMLLKSVLREPPSEHEQVAHDPINYGASPTPPRNPVASLSSLKNRILQSNPLRDPHSPLKVNVSAPPSVSPVVLINKLQDQVELKDLSVSSKLKSFTDVEIREPTISNMNSLKVINGSSGSLLDLFVDETACRQNADGSSRSNELPDCNVQEETVVGNLKVPQNPTNHEASPTPPRNLVSSLLSLKKRNLQFNPPSNPLSPLKVNRSAPTSVSPVQNIDKLHDQIEMKDSGMSSKLKSSIDIEISEPTLCNVDSQKVINESSGSLTDQLADENSSEKNAWGDGQPTEVPDCIVEEAAVVGNLNSNDAMDIPSRMEQFDNEQQSEAHHIRKRKSNREACENRLRKAHPLRKSLAESGTSFETGVRRSKRIRMRPLEYWKGERFLYGRVNESLKLVGVKYISPGKADGALKLKHYISSIDKEILEQLVQH</sequence>
<dbReference type="GO" id="GO:0051455">
    <property type="term" value="P:spindle attachment to meiosis I kinetochore"/>
    <property type="evidence" value="ECO:0007669"/>
    <property type="project" value="TreeGrafter"/>
</dbReference>
<keyword evidence="6" id="KW-1185">Reference proteome</keyword>
<dbReference type="EMBL" id="CACTIH010005478">
    <property type="protein sequence ID" value="CAA2994665.1"/>
    <property type="molecule type" value="Genomic_DNA"/>
</dbReference>
<keyword evidence="3" id="KW-0539">Nucleus</keyword>
<comment type="similarity">
    <text evidence="2">Belongs to the CENP-C/MIF2 family.</text>
</comment>
<dbReference type="PANTHER" id="PTHR16684:SF11">
    <property type="entry name" value="CENTROMERE PROTEIN C"/>
    <property type="match status" value="1"/>
</dbReference>
<dbReference type="GO" id="GO:0051382">
    <property type="term" value="P:kinetochore assembly"/>
    <property type="evidence" value="ECO:0007669"/>
    <property type="project" value="InterPro"/>
</dbReference>
<dbReference type="Gramene" id="OE9A085927T1">
    <property type="protein sequence ID" value="OE9A085927C1"/>
    <property type="gene ID" value="OE9A085927"/>
</dbReference>
<evidence type="ECO:0000256" key="2">
    <source>
        <dbReference type="ARBA" id="ARBA00010291"/>
    </source>
</evidence>
<protein>
    <recommendedName>
        <fullName evidence="7">Centromere protein C</fullName>
    </recommendedName>
</protein>
<name>A0A8S0STG3_OLEEU</name>
<dbReference type="InterPro" id="IPR028386">
    <property type="entry name" value="CENP-C/Mif2/cnp3"/>
</dbReference>
<evidence type="ECO:0000256" key="1">
    <source>
        <dbReference type="ARBA" id="ARBA00004123"/>
    </source>
</evidence>
<evidence type="ECO:0000313" key="6">
    <source>
        <dbReference type="Proteomes" id="UP000594638"/>
    </source>
</evidence>
<evidence type="ECO:0008006" key="7">
    <source>
        <dbReference type="Google" id="ProtNLM"/>
    </source>
</evidence>